<name>A0ABQ7EWX2_BRACR</name>
<dbReference type="Proteomes" id="UP000266723">
    <property type="component" value="Unassembled WGS sequence"/>
</dbReference>
<accession>A0ABQ7EWX2</accession>
<evidence type="ECO:0000313" key="2">
    <source>
        <dbReference type="EMBL" id="KAF3608124.1"/>
    </source>
</evidence>
<organism evidence="2 3">
    <name type="scientific">Brassica cretica</name>
    <name type="common">Mustard</name>
    <dbReference type="NCBI Taxonomy" id="69181"/>
    <lineage>
        <taxon>Eukaryota</taxon>
        <taxon>Viridiplantae</taxon>
        <taxon>Streptophyta</taxon>
        <taxon>Embryophyta</taxon>
        <taxon>Tracheophyta</taxon>
        <taxon>Spermatophyta</taxon>
        <taxon>Magnoliopsida</taxon>
        <taxon>eudicotyledons</taxon>
        <taxon>Gunneridae</taxon>
        <taxon>Pentapetalae</taxon>
        <taxon>rosids</taxon>
        <taxon>malvids</taxon>
        <taxon>Brassicales</taxon>
        <taxon>Brassicaceae</taxon>
        <taxon>Brassiceae</taxon>
        <taxon>Brassica</taxon>
    </lineage>
</organism>
<evidence type="ECO:0000256" key="1">
    <source>
        <dbReference type="SAM" id="MobiDB-lite"/>
    </source>
</evidence>
<evidence type="ECO:0000313" key="3">
    <source>
        <dbReference type="Proteomes" id="UP000266723"/>
    </source>
</evidence>
<feature type="region of interest" description="Disordered" evidence="1">
    <location>
        <begin position="31"/>
        <end position="55"/>
    </location>
</feature>
<proteinExistence type="predicted"/>
<reference evidence="2 3" key="1">
    <citation type="journal article" date="2020" name="BMC Genomics">
        <title>Intraspecific diversification of the crop wild relative Brassica cretica Lam. using demographic model selection.</title>
        <authorList>
            <person name="Kioukis A."/>
            <person name="Michalopoulou V.A."/>
            <person name="Briers L."/>
            <person name="Pirintsos S."/>
            <person name="Studholme D.J."/>
            <person name="Pavlidis P."/>
            <person name="Sarris P.F."/>
        </authorList>
    </citation>
    <scope>NUCLEOTIDE SEQUENCE [LARGE SCALE GENOMIC DNA]</scope>
    <source>
        <strain evidence="3">cv. PFS-1207/04</strain>
    </source>
</reference>
<gene>
    <name evidence="2" type="ORF">DY000_02046228</name>
</gene>
<protein>
    <submittedName>
        <fullName evidence="2">Uncharacterized protein</fullName>
    </submittedName>
</protein>
<sequence>MRPSCIFNLDILIYSSRGGLLFPFMPSVNSNDNSDQDETRAGSIQSRRRELRGRDEGRLADPMASWTARSVQLAERVSWMVRSVQLARSASWMVPSVQLARSASWTVHSVWMIGPYSCFVVRDRLSEAWKDISSEVFDVDFVVTDFDSNIKLSRKEAAAEELCNILVGYFSWV</sequence>
<comment type="caution">
    <text evidence="2">The sequence shown here is derived from an EMBL/GenBank/DDBJ whole genome shotgun (WGS) entry which is preliminary data.</text>
</comment>
<keyword evidence="3" id="KW-1185">Reference proteome</keyword>
<dbReference type="EMBL" id="QGKV02000297">
    <property type="protein sequence ID" value="KAF3608124.1"/>
    <property type="molecule type" value="Genomic_DNA"/>
</dbReference>